<dbReference type="OrthoDB" id="4157036at2759"/>
<accession>A0A8H3IVH7</accession>
<dbReference type="EMBL" id="CAJPDS010000073">
    <property type="protein sequence ID" value="CAF9934178.1"/>
    <property type="molecule type" value="Genomic_DNA"/>
</dbReference>
<keyword evidence="3" id="KW-1185">Reference proteome</keyword>
<feature type="compositionally biased region" description="Polar residues" evidence="1">
    <location>
        <begin position="86"/>
        <end position="101"/>
    </location>
</feature>
<feature type="region of interest" description="Disordered" evidence="1">
    <location>
        <begin position="209"/>
        <end position="293"/>
    </location>
</feature>
<gene>
    <name evidence="2" type="ORF">HETSPECPRED_009130</name>
</gene>
<dbReference type="Proteomes" id="UP000664521">
    <property type="component" value="Unassembled WGS sequence"/>
</dbReference>
<feature type="compositionally biased region" description="Polar residues" evidence="1">
    <location>
        <begin position="27"/>
        <end position="36"/>
    </location>
</feature>
<evidence type="ECO:0000256" key="1">
    <source>
        <dbReference type="SAM" id="MobiDB-lite"/>
    </source>
</evidence>
<sequence length="422" mass="46614">MSTPTRAFSDRPPLTPNTNDARPQPQTPFATAKTSQSNFILRHKVSFPPFNPHLDSSESIPSAHASIYEASIFNPSTEHVTDRSNENSSPSNNDLPATVGNSYPEDWQTHHSLDHEEERRAADEFAWNNCVPIVHSPHRLEPITEKNSLATLQTKASKASCKLMGGRPLTDKNSQATLQSQHKRSNLSLRPQPSASTLLAIPTVRPNHRKSFSLPSFSRRSNKSSSSSVTLTPSNYLSALPKLPKRPPPERKPTPPGLPTFNSPAAINYRLPAPPTRFRDHFRSSKAAEEYRRQTRALPRGVVMRGDNGELIRGKWRAVPSGHGVVGQHPWIAAEETANMIRYPGHDAGLRIRSDGATIRPLNQGTGREQTGHRWWDKLTWICCGIDGDEDGEMRMQTVRPATAPLFVGATNTSVPNVDVGA</sequence>
<feature type="compositionally biased region" description="Low complexity" evidence="1">
    <location>
        <begin position="213"/>
        <end position="235"/>
    </location>
</feature>
<organism evidence="2 3">
    <name type="scientific">Heterodermia speciosa</name>
    <dbReference type="NCBI Taxonomy" id="116794"/>
    <lineage>
        <taxon>Eukaryota</taxon>
        <taxon>Fungi</taxon>
        <taxon>Dikarya</taxon>
        <taxon>Ascomycota</taxon>
        <taxon>Pezizomycotina</taxon>
        <taxon>Lecanoromycetes</taxon>
        <taxon>OSLEUM clade</taxon>
        <taxon>Lecanoromycetidae</taxon>
        <taxon>Caliciales</taxon>
        <taxon>Physciaceae</taxon>
        <taxon>Heterodermia</taxon>
    </lineage>
</organism>
<protein>
    <submittedName>
        <fullName evidence="2">Uncharacterized protein</fullName>
    </submittedName>
</protein>
<name>A0A8H3IVH7_9LECA</name>
<comment type="caution">
    <text evidence="2">The sequence shown here is derived from an EMBL/GenBank/DDBJ whole genome shotgun (WGS) entry which is preliminary data.</text>
</comment>
<evidence type="ECO:0000313" key="3">
    <source>
        <dbReference type="Proteomes" id="UP000664521"/>
    </source>
</evidence>
<reference evidence="2" key="1">
    <citation type="submission" date="2021-03" db="EMBL/GenBank/DDBJ databases">
        <authorList>
            <person name="Tagirdzhanova G."/>
        </authorList>
    </citation>
    <scope>NUCLEOTIDE SEQUENCE</scope>
</reference>
<proteinExistence type="predicted"/>
<feature type="region of interest" description="Disordered" evidence="1">
    <location>
        <begin position="1"/>
        <end position="36"/>
    </location>
</feature>
<feature type="compositionally biased region" description="Basic and acidic residues" evidence="1">
    <location>
        <begin position="277"/>
        <end position="293"/>
    </location>
</feature>
<feature type="compositionally biased region" description="Basic and acidic residues" evidence="1">
    <location>
        <begin position="107"/>
        <end position="118"/>
    </location>
</feature>
<feature type="region of interest" description="Disordered" evidence="1">
    <location>
        <begin position="77"/>
        <end position="118"/>
    </location>
</feature>
<evidence type="ECO:0000313" key="2">
    <source>
        <dbReference type="EMBL" id="CAF9934178.1"/>
    </source>
</evidence>
<dbReference type="AlphaFoldDB" id="A0A8H3IVH7"/>